<dbReference type="InterPro" id="IPR007742">
    <property type="entry name" value="NosD_dom"/>
</dbReference>
<dbReference type="RefSeq" id="WP_281814718.1">
    <property type="nucleotide sequence ID" value="NZ_BRLB01000003.1"/>
</dbReference>
<reference evidence="2" key="1">
    <citation type="submission" date="2022-06" db="EMBL/GenBank/DDBJ databases">
        <title>Vallitalea longa sp. nov., an anaerobic bacterium isolated from marine sediment.</title>
        <authorList>
            <person name="Hirano S."/>
            <person name="Terahara T."/>
            <person name="Mori K."/>
            <person name="Hamada M."/>
            <person name="Matsumoto R."/>
            <person name="Kobayashi T."/>
        </authorList>
    </citation>
    <scope>NUCLEOTIDE SEQUENCE</scope>
    <source>
        <strain evidence="2">SH18-1</strain>
    </source>
</reference>
<name>A0A9W5YAY8_9FIRM</name>
<evidence type="ECO:0000259" key="1">
    <source>
        <dbReference type="Pfam" id="PF05048"/>
    </source>
</evidence>
<comment type="caution">
    <text evidence="2">The sequence shown here is derived from an EMBL/GenBank/DDBJ whole genome shotgun (WGS) entry which is preliminary data.</text>
</comment>
<dbReference type="InterPro" id="IPR012334">
    <property type="entry name" value="Pectin_lyas_fold"/>
</dbReference>
<proteinExistence type="predicted"/>
<keyword evidence="3" id="KW-1185">Reference proteome</keyword>
<dbReference type="AlphaFoldDB" id="A0A9W5YAY8"/>
<dbReference type="SMART" id="SM00710">
    <property type="entry name" value="PbH1"/>
    <property type="match status" value="5"/>
</dbReference>
<protein>
    <recommendedName>
        <fullName evidence="1">Periplasmic copper-binding protein NosD beta helix domain-containing protein</fullName>
    </recommendedName>
</protein>
<dbReference type="InterPro" id="IPR006626">
    <property type="entry name" value="PbH1"/>
</dbReference>
<evidence type="ECO:0000313" key="3">
    <source>
        <dbReference type="Proteomes" id="UP001144256"/>
    </source>
</evidence>
<dbReference type="Proteomes" id="UP001144256">
    <property type="component" value="Unassembled WGS sequence"/>
</dbReference>
<dbReference type="SUPFAM" id="SSF51126">
    <property type="entry name" value="Pectin lyase-like"/>
    <property type="match status" value="2"/>
</dbReference>
<gene>
    <name evidence="2" type="ORF">SH1V18_17650</name>
</gene>
<feature type="domain" description="Periplasmic copper-binding protein NosD beta helix" evidence="1">
    <location>
        <begin position="393"/>
        <end position="540"/>
    </location>
</feature>
<accession>A0A9W5YAY8</accession>
<sequence length="546" mass="62045">MNNFYIDLKMTDDDKFLDKLRNISDEIKGKKDISITFEKGTYELKDDNAIKEFQQLMEGTLDYDTHWGKYGFPYNIGVLFENVDNLVIDGRGSTLMMHGLISPFTFKKCKNVVFKNIIIDWDRPPFSVGEIKSISGDEITVNIFDDFPVKGKEPVWALMDYDPFNRHFGLIWKFRNMSQFELIEPGVIKFNASVAKDLTIGNYLVLRHVGNYRPCIHILESENLYFDSITLYNNPGMGVVGHYSKTITFRNLQVKPKDNRIMSTTTDATHFINCEGLLDFENCYFEGMGDDAINVHGFYNYITEILDEHTVEVTILNENGTQDQVFDVPRKGDTVEFSKVSDLKPFESNTVSEVTVDDENWKATITFTDSIDENIVVGDLLTKSNDVAALRFVKCHVNNIRARACLIQTRNVVIEDCLIENCTGTGIHVDTATGWWESISCENVVLRNNTIKDCGYGDGTYNNTSGIVVITECEENAVGVHKNIIIENNNIYGNENTGITLSCTDGSKIFNNIIRNCDIALEIMSCDNIELYNNSIGNQKIIFRRD</sequence>
<dbReference type="InterPro" id="IPR011050">
    <property type="entry name" value="Pectin_lyase_fold/virulence"/>
</dbReference>
<dbReference type="Pfam" id="PF05048">
    <property type="entry name" value="NosD"/>
    <property type="match status" value="1"/>
</dbReference>
<dbReference type="Gene3D" id="2.160.20.10">
    <property type="entry name" value="Single-stranded right-handed beta-helix, Pectin lyase-like"/>
    <property type="match status" value="2"/>
</dbReference>
<organism evidence="2 3">
    <name type="scientific">Vallitalea longa</name>
    <dbReference type="NCBI Taxonomy" id="2936439"/>
    <lineage>
        <taxon>Bacteria</taxon>
        <taxon>Bacillati</taxon>
        <taxon>Bacillota</taxon>
        <taxon>Clostridia</taxon>
        <taxon>Lachnospirales</taxon>
        <taxon>Vallitaleaceae</taxon>
        <taxon>Vallitalea</taxon>
    </lineage>
</organism>
<evidence type="ECO:0000313" key="2">
    <source>
        <dbReference type="EMBL" id="GKX29285.1"/>
    </source>
</evidence>
<dbReference type="EMBL" id="BRLB01000003">
    <property type="protein sequence ID" value="GKX29285.1"/>
    <property type="molecule type" value="Genomic_DNA"/>
</dbReference>